<dbReference type="InterPro" id="IPR002347">
    <property type="entry name" value="SDR_fam"/>
</dbReference>
<dbReference type="EMBL" id="CAFBPS010000135">
    <property type="protein sequence ID" value="CAB5035337.1"/>
    <property type="molecule type" value="Genomic_DNA"/>
</dbReference>
<dbReference type="GO" id="GO:0016491">
    <property type="term" value="F:oxidoreductase activity"/>
    <property type="evidence" value="ECO:0007669"/>
    <property type="project" value="UniProtKB-KW"/>
</dbReference>
<evidence type="ECO:0000256" key="2">
    <source>
        <dbReference type="ARBA" id="ARBA00023002"/>
    </source>
</evidence>
<evidence type="ECO:0000313" key="4">
    <source>
        <dbReference type="EMBL" id="CAB4776860.1"/>
    </source>
</evidence>
<evidence type="ECO:0000313" key="6">
    <source>
        <dbReference type="EMBL" id="CAB4877113.1"/>
    </source>
</evidence>
<dbReference type="PANTHER" id="PTHR43639:SF1">
    <property type="entry name" value="SHORT-CHAIN DEHYDROGENASE_REDUCTASE FAMILY PROTEIN"/>
    <property type="match status" value="1"/>
</dbReference>
<sequence length="263" mass="27211">MSARRLESRVAVVTGAGQGVGEGIARRLAQEGATVVVAARRAETGEPVVESIRSAGGQAVCIVTDVSVSESVDACVADTVQQFGRLDVMVHNAFMGGIPHKLEKAQIDKHWTPMSRTGVWASLFCARAAMPHLIASSARSKGEGGGRLILITSPSGVEGSANIPLYSPAKAAQRAIAKSLAREWGEFGITVNCIGPVAGSPALLTAFDRNPALQQAIEARTPLGRVGDITDDIGSVALFLASDDSSFVTGQTIICDGGSFLGL</sequence>
<dbReference type="Gene3D" id="3.40.50.720">
    <property type="entry name" value="NAD(P)-binding Rossmann-like Domain"/>
    <property type="match status" value="1"/>
</dbReference>
<evidence type="ECO:0000313" key="5">
    <source>
        <dbReference type="EMBL" id="CAB4816942.1"/>
    </source>
</evidence>
<comment type="similarity">
    <text evidence="1">Belongs to the short-chain dehydrogenases/reductases (SDR) family.</text>
</comment>
<dbReference type="PRINTS" id="PR00081">
    <property type="entry name" value="GDHRDH"/>
</dbReference>
<evidence type="ECO:0000256" key="1">
    <source>
        <dbReference type="ARBA" id="ARBA00006484"/>
    </source>
</evidence>
<dbReference type="SUPFAM" id="SSF51735">
    <property type="entry name" value="NAD(P)-binding Rossmann-fold domains"/>
    <property type="match status" value="1"/>
</dbReference>
<evidence type="ECO:0000313" key="8">
    <source>
        <dbReference type="EMBL" id="CAB5035337.1"/>
    </source>
</evidence>
<dbReference type="EMBL" id="CAEZZP010000074">
    <property type="protein sequence ID" value="CAB4776860.1"/>
    <property type="molecule type" value="Genomic_DNA"/>
</dbReference>
<dbReference type="EMBL" id="CAFBMF010000060">
    <property type="protein sequence ID" value="CAB4902432.1"/>
    <property type="molecule type" value="Genomic_DNA"/>
</dbReference>
<organism evidence="4">
    <name type="scientific">freshwater metagenome</name>
    <dbReference type="NCBI Taxonomy" id="449393"/>
    <lineage>
        <taxon>unclassified sequences</taxon>
        <taxon>metagenomes</taxon>
        <taxon>ecological metagenomes</taxon>
    </lineage>
</organism>
<proteinExistence type="inferred from homology"/>
<name>A0A6J6VXH3_9ZZZZ</name>
<evidence type="ECO:0000313" key="7">
    <source>
        <dbReference type="EMBL" id="CAB4902432.1"/>
    </source>
</evidence>
<gene>
    <name evidence="3" type="ORF">UFOPK2658_01353</name>
    <name evidence="4" type="ORF">UFOPK2880_01165</name>
    <name evidence="5" type="ORF">UFOPK3004_01612</name>
    <name evidence="6" type="ORF">UFOPK3304_01334</name>
    <name evidence="7" type="ORF">UFOPK3494_01013</name>
    <name evidence="8" type="ORF">UFOPK4134_01456</name>
</gene>
<dbReference type="CDD" id="cd05233">
    <property type="entry name" value="SDR_c"/>
    <property type="match status" value="1"/>
</dbReference>
<dbReference type="EMBL" id="CAFBLJ010000077">
    <property type="protein sequence ID" value="CAB4877113.1"/>
    <property type="molecule type" value="Genomic_DNA"/>
</dbReference>
<accession>A0A6J6VXH3</accession>
<protein>
    <submittedName>
        <fullName evidence="4">Unannotated protein</fullName>
    </submittedName>
</protein>
<dbReference type="EMBL" id="CAFAAL010000192">
    <property type="protein sequence ID" value="CAB4816942.1"/>
    <property type="molecule type" value="Genomic_DNA"/>
</dbReference>
<evidence type="ECO:0000313" key="3">
    <source>
        <dbReference type="EMBL" id="CAB4725250.1"/>
    </source>
</evidence>
<dbReference type="Pfam" id="PF13561">
    <property type="entry name" value="adh_short_C2"/>
    <property type="match status" value="1"/>
</dbReference>
<keyword evidence="2" id="KW-0560">Oxidoreductase</keyword>
<dbReference type="FunFam" id="3.40.50.720:FF:000084">
    <property type="entry name" value="Short-chain dehydrogenase reductase"/>
    <property type="match status" value="1"/>
</dbReference>
<dbReference type="InterPro" id="IPR036291">
    <property type="entry name" value="NAD(P)-bd_dom_sf"/>
</dbReference>
<reference evidence="4" key="1">
    <citation type="submission" date="2020-05" db="EMBL/GenBank/DDBJ databases">
        <authorList>
            <person name="Chiriac C."/>
            <person name="Salcher M."/>
            <person name="Ghai R."/>
            <person name="Kavagutti S V."/>
        </authorList>
    </citation>
    <scope>NUCLEOTIDE SEQUENCE</scope>
</reference>
<dbReference type="AlphaFoldDB" id="A0A6J6VXH3"/>
<dbReference type="PANTHER" id="PTHR43639">
    <property type="entry name" value="OXIDOREDUCTASE, SHORT-CHAIN DEHYDROGENASE/REDUCTASE FAMILY (AFU_ORTHOLOGUE AFUA_5G02870)"/>
    <property type="match status" value="1"/>
</dbReference>
<dbReference type="EMBL" id="CAEZYH010000066">
    <property type="protein sequence ID" value="CAB4725250.1"/>
    <property type="molecule type" value="Genomic_DNA"/>
</dbReference>